<keyword evidence="3" id="KW-1185">Reference proteome</keyword>
<name>M3AB85_9PROT</name>
<evidence type="ECO:0000313" key="2">
    <source>
        <dbReference type="EMBL" id="EME69769.1"/>
    </source>
</evidence>
<dbReference type="SUPFAM" id="SSF52777">
    <property type="entry name" value="CoA-dependent acyltransferases"/>
    <property type="match status" value="1"/>
</dbReference>
<dbReference type="RefSeq" id="WP_008617555.1">
    <property type="nucleotide sequence ID" value="NZ_AONQ01000027.1"/>
</dbReference>
<dbReference type="Pfam" id="PF00198">
    <property type="entry name" value="2-oxoacid_dh"/>
    <property type="match status" value="1"/>
</dbReference>
<dbReference type="Gene3D" id="3.30.559.10">
    <property type="entry name" value="Chloramphenicol acetyltransferase-like domain"/>
    <property type="match status" value="1"/>
</dbReference>
<dbReference type="AlphaFoldDB" id="M3AB85"/>
<dbReference type="InterPro" id="IPR023213">
    <property type="entry name" value="CAT-like_dom_sf"/>
</dbReference>
<protein>
    <submittedName>
        <fullName evidence="2">Pyruvate/2-oxoglutarate dehydrogenase complex protein</fullName>
    </submittedName>
</protein>
<proteinExistence type="predicted"/>
<comment type="caution">
    <text evidence="2">The sequence shown here is derived from an EMBL/GenBank/DDBJ whole genome shotgun (WGS) entry which is preliminary data.</text>
</comment>
<dbReference type="PATRIC" id="fig|1244869.3.peg.2296"/>
<feature type="domain" description="2-oxoacid dehydrogenase acyltransferase catalytic" evidence="1">
    <location>
        <begin position="3"/>
        <end position="43"/>
    </location>
</feature>
<reference evidence="2 3" key="1">
    <citation type="journal article" date="2014" name="Genome Announc.">
        <title>Draft Genome Sequence of Magnetospirillum sp. Strain SO-1, a Freshwater Magnetotactic Bacterium Isolated from the Ol'khovka River, Russia.</title>
        <authorList>
            <person name="Grouzdev D.S."/>
            <person name="Dziuba M.V."/>
            <person name="Sukhacheva M.S."/>
            <person name="Mardanov A.V."/>
            <person name="Beletskiy A.V."/>
            <person name="Kuznetsov B.B."/>
            <person name="Skryabin K.G."/>
        </authorList>
    </citation>
    <scope>NUCLEOTIDE SEQUENCE [LARGE SCALE GENOMIC DNA]</scope>
    <source>
        <strain evidence="2 3">SO-1</strain>
    </source>
</reference>
<evidence type="ECO:0000313" key="3">
    <source>
        <dbReference type="Proteomes" id="UP000011744"/>
    </source>
</evidence>
<dbReference type="Proteomes" id="UP000011744">
    <property type="component" value="Unassembled WGS sequence"/>
</dbReference>
<accession>M3AB85</accession>
<dbReference type="EMBL" id="AONQ01000027">
    <property type="protein sequence ID" value="EME69769.1"/>
    <property type="molecule type" value="Genomic_DNA"/>
</dbReference>
<gene>
    <name evidence="2" type="ORF">H261_11385</name>
</gene>
<dbReference type="InterPro" id="IPR001078">
    <property type="entry name" value="2-oxoacid_DH_actylTfrase"/>
</dbReference>
<organism evidence="2 3">
    <name type="scientific">Paramagnetospirillum caucaseum</name>
    <dbReference type="NCBI Taxonomy" id="1244869"/>
    <lineage>
        <taxon>Bacteria</taxon>
        <taxon>Pseudomonadati</taxon>
        <taxon>Pseudomonadota</taxon>
        <taxon>Alphaproteobacteria</taxon>
        <taxon>Rhodospirillales</taxon>
        <taxon>Magnetospirillaceae</taxon>
        <taxon>Paramagnetospirillum</taxon>
    </lineage>
</organism>
<sequence length="43" mass="4508">ALGIATVMTCTLSVDHRVVDGAVGAEFLAAFKTLIEDPFAMLL</sequence>
<evidence type="ECO:0000259" key="1">
    <source>
        <dbReference type="Pfam" id="PF00198"/>
    </source>
</evidence>
<dbReference type="GO" id="GO:0016746">
    <property type="term" value="F:acyltransferase activity"/>
    <property type="evidence" value="ECO:0007669"/>
    <property type="project" value="InterPro"/>
</dbReference>
<keyword evidence="2" id="KW-0670">Pyruvate</keyword>
<feature type="non-terminal residue" evidence="2">
    <location>
        <position position="1"/>
    </location>
</feature>
<dbReference type="eggNOG" id="COG0508">
    <property type="taxonomic scope" value="Bacteria"/>
</dbReference>